<dbReference type="InterPro" id="IPR024131">
    <property type="entry name" value="UPF0489"/>
</dbReference>
<dbReference type="Pfam" id="PF12640">
    <property type="entry name" value="UPF0489"/>
    <property type="match status" value="1"/>
</dbReference>
<keyword evidence="3" id="KW-1185">Reference proteome</keyword>
<dbReference type="OrthoDB" id="418142at2759"/>
<accession>A0A8S4A3Q8</accession>
<dbReference type="Proteomes" id="UP000678393">
    <property type="component" value="Unassembled WGS sequence"/>
</dbReference>
<sequence length="418" mass="47947">MSKTKARKNLPVHIVEPHNDVVPFLHRAIASRLLPYSGIPMVHFDSHPDLLIPINLEADVVFKPQLLYESISIENWLLPLTYAKHLNQVVWVKPPWAQQIQTAEQTFSIGRCTATVKLRLSSKENYFLTEGLFCPAQDLADASSVKLTVIELLPDKWANLNPQNNSTDIRAAENNTESSEEFVKTVTRKQSGIAELQDLVGNKPYILDVDLDFFSTANPFKNMLRHDEEEALRRLYHYPPVTDFSDENIVAFTKRRETQLNQLENVFSHLETKWFGDKLSDTESTPQSCSSLAVFTGQNLEQFSFLDSQQQADLHLLCRSCLEYREERNVTFIMLHFFGCTLDDTELPHHISTSEQVRALQTSFKNLLEHLPKPTIVTIARSSDDGYCPKDVVDQYQIDILNILEELYGPLQINKHYE</sequence>
<dbReference type="PANTHER" id="PTHR13225">
    <property type="entry name" value="MISEXPRESSION SUPPRESSOR OF RAS 6"/>
    <property type="match status" value="1"/>
</dbReference>
<name>A0A8S4A3Q8_9EUPU</name>
<protein>
    <submittedName>
        <fullName evidence="2">Uncharacterized protein</fullName>
    </submittedName>
</protein>
<dbReference type="PANTHER" id="PTHR13225:SF3">
    <property type="entry name" value="UPF0489 PROTEIN C5ORF22"/>
    <property type="match status" value="1"/>
</dbReference>
<reference evidence="2" key="1">
    <citation type="submission" date="2021-04" db="EMBL/GenBank/DDBJ databases">
        <authorList>
            <consortium name="Molecular Ecology Group"/>
        </authorList>
    </citation>
    <scope>NUCLEOTIDE SEQUENCE</scope>
</reference>
<organism evidence="2 3">
    <name type="scientific">Candidula unifasciata</name>
    <dbReference type="NCBI Taxonomy" id="100452"/>
    <lineage>
        <taxon>Eukaryota</taxon>
        <taxon>Metazoa</taxon>
        <taxon>Spiralia</taxon>
        <taxon>Lophotrochozoa</taxon>
        <taxon>Mollusca</taxon>
        <taxon>Gastropoda</taxon>
        <taxon>Heterobranchia</taxon>
        <taxon>Euthyneura</taxon>
        <taxon>Panpulmonata</taxon>
        <taxon>Eupulmonata</taxon>
        <taxon>Stylommatophora</taxon>
        <taxon>Helicina</taxon>
        <taxon>Helicoidea</taxon>
        <taxon>Geomitridae</taxon>
        <taxon>Candidula</taxon>
    </lineage>
</organism>
<dbReference type="AlphaFoldDB" id="A0A8S4A3Q8"/>
<evidence type="ECO:0000313" key="2">
    <source>
        <dbReference type="EMBL" id="CAG5135010.1"/>
    </source>
</evidence>
<evidence type="ECO:0000313" key="3">
    <source>
        <dbReference type="Proteomes" id="UP000678393"/>
    </source>
</evidence>
<dbReference type="EMBL" id="CAJHNH020007824">
    <property type="protein sequence ID" value="CAG5135010.1"/>
    <property type="molecule type" value="Genomic_DNA"/>
</dbReference>
<evidence type="ECO:0000256" key="1">
    <source>
        <dbReference type="ARBA" id="ARBA00007099"/>
    </source>
</evidence>
<comment type="similarity">
    <text evidence="1">Belongs to the UPF0489 family.</text>
</comment>
<proteinExistence type="inferred from homology"/>
<gene>
    <name evidence="2" type="ORF">CUNI_LOCUS20568</name>
</gene>
<comment type="caution">
    <text evidence="2">The sequence shown here is derived from an EMBL/GenBank/DDBJ whole genome shotgun (WGS) entry which is preliminary data.</text>
</comment>